<accession>A0A4Q0Y0T1</accession>
<evidence type="ECO:0000259" key="9">
    <source>
        <dbReference type="Pfam" id="PF14537"/>
    </source>
</evidence>
<dbReference type="SUPFAM" id="SSF48695">
    <property type="entry name" value="Multiheme cytochromes"/>
    <property type="match status" value="1"/>
</dbReference>
<dbReference type="Proteomes" id="UP000290191">
    <property type="component" value="Unassembled WGS sequence"/>
</dbReference>
<dbReference type="OrthoDB" id="5344846at2"/>
<dbReference type="InterPro" id="IPR012286">
    <property type="entry name" value="Tetrahaem_cytochrome"/>
</dbReference>
<comment type="caution">
    <text evidence="10">The sequence shown here is derived from an EMBL/GenBank/DDBJ whole genome shotgun (WGS) entry which is preliminary data.</text>
</comment>
<feature type="signal peptide" evidence="8">
    <location>
        <begin position="1"/>
        <end position="24"/>
    </location>
</feature>
<keyword evidence="6" id="KW-0249">Electron transport</keyword>
<evidence type="ECO:0000256" key="4">
    <source>
        <dbReference type="ARBA" id="ARBA00022617"/>
    </source>
</evidence>
<proteinExistence type="predicted"/>
<dbReference type="STRING" id="877500.GCA_000935065_00149"/>
<dbReference type="PROSITE" id="PS51257">
    <property type="entry name" value="PROKAR_LIPOPROTEIN"/>
    <property type="match status" value="1"/>
</dbReference>
<protein>
    <submittedName>
        <fullName evidence="10">Cytochrome C</fullName>
    </submittedName>
</protein>
<keyword evidence="4" id="KW-0349">Heme</keyword>
<gene>
    <name evidence="10" type="ORF">CRV06_05100</name>
</gene>
<name>A0A4Q0Y0T1_9BACT</name>
<evidence type="ECO:0000256" key="7">
    <source>
        <dbReference type="ARBA" id="ARBA00023004"/>
    </source>
</evidence>
<dbReference type="GO" id="GO:0046872">
    <property type="term" value="F:metal ion binding"/>
    <property type="evidence" value="ECO:0007669"/>
    <property type="project" value="UniProtKB-KW"/>
</dbReference>
<evidence type="ECO:0000256" key="1">
    <source>
        <dbReference type="ARBA" id="ARBA00001926"/>
    </source>
</evidence>
<dbReference type="InterPro" id="IPR036280">
    <property type="entry name" value="Multihaem_cyt_sf"/>
</dbReference>
<evidence type="ECO:0000256" key="8">
    <source>
        <dbReference type="SAM" id="SignalP"/>
    </source>
</evidence>
<evidence type="ECO:0000256" key="5">
    <source>
        <dbReference type="ARBA" id="ARBA00022723"/>
    </source>
</evidence>
<dbReference type="GO" id="GO:0030313">
    <property type="term" value="C:cell envelope"/>
    <property type="evidence" value="ECO:0007669"/>
    <property type="project" value="UniProtKB-SubCell"/>
</dbReference>
<reference evidence="10 11" key="1">
    <citation type="submission" date="2017-10" db="EMBL/GenBank/DDBJ databases">
        <title>Genomics of the genus Arcobacter.</title>
        <authorList>
            <person name="Perez-Cataluna A."/>
            <person name="Figueras M.J."/>
        </authorList>
    </citation>
    <scope>NUCLEOTIDE SEQUENCE [LARGE SCALE GENOMIC DNA]</scope>
    <source>
        <strain evidence="10 11">DSM 24636</strain>
    </source>
</reference>
<keyword evidence="7" id="KW-0408">Iron</keyword>
<dbReference type="AlphaFoldDB" id="A0A4Q0Y0T1"/>
<evidence type="ECO:0000256" key="6">
    <source>
        <dbReference type="ARBA" id="ARBA00022982"/>
    </source>
</evidence>
<evidence type="ECO:0000313" key="11">
    <source>
        <dbReference type="Proteomes" id="UP000290191"/>
    </source>
</evidence>
<evidence type="ECO:0000313" key="10">
    <source>
        <dbReference type="EMBL" id="RXJ63572.1"/>
    </source>
</evidence>
<dbReference type="Gene3D" id="1.10.1130.10">
    <property type="entry name" value="Flavocytochrome C3, Chain A"/>
    <property type="match status" value="1"/>
</dbReference>
<keyword evidence="5" id="KW-0479">Metal-binding</keyword>
<feature type="chain" id="PRO_5020262372" evidence="8">
    <location>
        <begin position="25"/>
        <end position="153"/>
    </location>
</feature>
<feature type="domain" description="Tetrahaem cytochrome" evidence="9">
    <location>
        <begin position="55"/>
        <end position="139"/>
    </location>
</feature>
<comment type="cofactor">
    <cofactor evidence="1">
        <name>heme c</name>
        <dbReference type="ChEBI" id="CHEBI:61717"/>
    </cofactor>
</comment>
<evidence type="ECO:0000256" key="3">
    <source>
        <dbReference type="ARBA" id="ARBA00022448"/>
    </source>
</evidence>
<keyword evidence="8" id="KW-0732">Signal</keyword>
<comment type="subcellular location">
    <subcellularLocation>
        <location evidence="2">Cell envelope</location>
    </subcellularLocation>
</comment>
<keyword evidence="3" id="KW-0813">Transport</keyword>
<dbReference type="EMBL" id="PDKO01000003">
    <property type="protein sequence ID" value="RXJ63572.1"/>
    <property type="molecule type" value="Genomic_DNA"/>
</dbReference>
<dbReference type="Pfam" id="PF14537">
    <property type="entry name" value="Cytochrom_c3_2"/>
    <property type="match status" value="1"/>
</dbReference>
<sequence length="153" mass="17657">MKTKVKATFLFCFFLLLSCLYANSQQEESTTLSSNSDAKIKVTPEQKEKYHLKPVHAQLYFDCIFCHEGQGNNPENFEAPDEEVCLACHKSKLYLAKRLEFMDTLKANPHNSVHDGPNLYCDECHREHEPSVNMCSECHLKEIKNNIWMKATP</sequence>
<organism evidence="10 11">
    <name type="scientific">Halarcobacter anaerophilus</name>
    <dbReference type="NCBI Taxonomy" id="877500"/>
    <lineage>
        <taxon>Bacteria</taxon>
        <taxon>Pseudomonadati</taxon>
        <taxon>Campylobacterota</taxon>
        <taxon>Epsilonproteobacteria</taxon>
        <taxon>Campylobacterales</taxon>
        <taxon>Arcobacteraceae</taxon>
        <taxon>Halarcobacter</taxon>
    </lineage>
</organism>
<evidence type="ECO:0000256" key="2">
    <source>
        <dbReference type="ARBA" id="ARBA00004196"/>
    </source>
</evidence>
<dbReference type="RefSeq" id="WP_044414885.1">
    <property type="nucleotide sequence ID" value="NZ_CP041070.1"/>
</dbReference>
<keyword evidence="11" id="KW-1185">Reference proteome</keyword>